<dbReference type="InterPro" id="IPR027410">
    <property type="entry name" value="TCP-1-like_intermed_sf"/>
</dbReference>
<dbReference type="NCBIfam" id="TIGR02339">
    <property type="entry name" value="thermosome_arch"/>
    <property type="match status" value="1"/>
</dbReference>
<dbReference type="Pfam" id="PF00118">
    <property type="entry name" value="Cpn60_TCP1"/>
    <property type="match status" value="1"/>
</dbReference>
<reference evidence="5" key="1">
    <citation type="journal article" date="2015" name="Proc. Natl. Acad. Sci. U.S.A.">
        <title>Networks of energetic and metabolic interactions define dynamics in microbial communities.</title>
        <authorList>
            <person name="Embree M."/>
            <person name="Liu J.K."/>
            <person name="Al-Bassam M.M."/>
            <person name="Zengler K."/>
        </authorList>
    </citation>
    <scope>NUCLEOTIDE SEQUENCE</scope>
</reference>
<dbReference type="AlphaFoldDB" id="A0A0W8FCC3"/>
<dbReference type="Gene3D" id="3.30.260.10">
    <property type="entry name" value="TCP-1-like chaperonin intermediate domain"/>
    <property type="match status" value="1"/>
</dbReference>
<dbReference type="InterPro" id="IPR027409">
    <property type="entry name" value="GroEL-like_apical_dom_sf"/>
</dbReference>
<dbReference type="SUPFAM" id="SSF48592">
    <property type="entry name" value="GroEL equatorial domain-like"/>
    <property type="match status" value="1"/>
</dbReference>
<organism evidence="5">
    <name type="scientific">hydrocarbon metagenome</name>
    <dbReference type="NCBI Taxonomy" id="938273"/>
    <lineage>
        <taxon>unclassified sequences</taxon>
        <taxon>metagenomes</taxon>
        <taxon>ecological metagenomes</taxon>
    </lineage>
</organism>
<dbReference type="PRINTS" id="PR00304">
    <property type="entry name" value="TCOMPLEXTCP1"/>
</dbReference>
<dbReference type="InterPro" id="IPR002423">
    <property type="entry name" value="Cpn60/GroEL/TCP-1"/>
</dbReference>
<comment type="similarity">
    <text evidence="1">Belongs to the TCP-1 chaperonin family.</text>
</comment>
<dbReference type="SUPFAM" id="SSF52029">
    <property type="entry name" value="GroEL apical domain-like"/>
    <property type="match status" value="1"/>
</dbReference>
<gene>
    <name evidence="5" type="ORF">ASZ90_011764</name>
</gene>
<keyword evidence="4" id="KW-0143">Chaperone</keyword>
<dbReference type="PROSITE" id="PS00995">
    <property type="entry name" value="TCP1_3"/>
    <property type="match status" value="1"/>
</dbReference>
<accession>A0A0W8FCC3</accession>
<keyword evidence="2" id="KW-0547">Nucleotide-binding</keyword>
<dbReference type="InterPro" id="IPR053374">
    <property type="entry name" value="TCP-1_chaperonin"/>
</dbReference>
<name>A0A0W8FCC3_9ZZZZ</name>
<dbReference type="InterPro" id="IPR027413">
    <property type="entry name" value="GROEL-like_equatorial_sf"/>
</dbReference>
<dbReference type="PROSITE" id="PS00751">
    <property type="entry name" value="TCP1_2"/>
    <property type="match status" value="1"/>
</dbReference>
<sequence>MAGMGGTPVIILRDTRRESGNEAISNNIMAARAVANAVRSSMGPKGMDKLLVDSIGDVTITNDGVTILKEMDVQHPAAKMLIEAAKTQDKEVGDGTTTVAVLAGELLRKAEVLLDQKVHPTMIVQGYRMAADEAVKIAKSIAFEAQESDRALLERIARTAMTGKLADSPDSKMAGYAVDLVLNATEDYGDKRVFDMDRVNVEKKVGESTADSEIIEGVVIDKEIVHQNMPRKVTDAKVALLSCPIESKDTETKTEVQITSSDQFQMFMEHEKKRVKEAADKVIASGANVVFCQKGIDDLAQHYLAQAGVLALRRVIKKDLDKLAKATGANIVTSLDELKPSDLGSAALVEERRVGSGIMTFITGTKKSAATLLLRGGTQQVLDGLERALDDALHAVADVVEDKKLVVGGAAPEIEIALRLREYAATLKGREQLAVAKFAEAMEIVPKTLAENAGFDAIDKVVELKSRHSSNKNIGLNAYTGETVDMYELGVVEPLRVKIQAILSATDAACLILRIDDVLASTKEPPARGAGGMPPGMGGMGGMGGMPGMGMGGMPPGMF</sequence>
<dbReference type="NCBIfam" id="NF041082">
    <property type="entry name" value="thermosome_alpha"/>
    <property type="match status" value="1"/>
</dbReference>
<dbReference type="PANTHER" id="PTHR11353">
    <property type="entry name" value="CHAPERONIN"/>
    <property type="match status" value="1"/>
</dbReference>
<dbReference type="InterPro" id="IPR002194">
    <property type="entry name" value="Chaperonin_TCP-1_CS"/>
</dbReference>
<dbReference type="InterPro" id="IPR012714">
    <property type="entry name" value="Thermosome_arc"/>
</dbReference>
<proteinExistence type="inferred from homology"/>
<evidence type="ECO:0000256" key="4">
    <source>
        <dbReference type="ARBA" id="ARBA00023186"/>
    </source>
</evidence>
<evidence type="ECO:0000256" key="1">
    <source>
        <dbReference type="ARBA" id="ARBA00008020"/>
    </source>
</evidence>
<dbReference type="EMBL" id="LNQE01001375">
    <property type="protein sequence ID" value="KUG18528.1"/>
    <property type="molecule type" value="Genomic_DNA"/>
</dbReference>
<dbReference type="PROSITE" id="PS00750">
    <property type="entry name" value="TCP1_1"/>
    <property type="match status" value="1"/>
</dbReference>
<dbReference type="Gene3D" id="3.50.7.10">
    <property type="entry name" value="GroEL"/>
    <property type="match status" value="1"/>
</dbReference>
<keyword evidence="5" id="KW-0346">Stress response</keyword>
<comment type="caution">
    <text evidence="5">The sequence shown here is derived from an EMBL/GenBank/DDBJ whole genome shotgun (WGS) entry which is preliminary data.</text>
</comment>
<evidence type="ECO:0000256" key="3">
    <source>
        <dbReference type="ARBA" id="ARBA00022840"/>
    </source>
</evidence>
<evidence type="ECO:0000313" key="5">
    <source>
        <dbReference type="EMBL" id="KUG18528.1"/>
    </source>
</evidence>
<dbReference type="NCBIfam" id="NF041083">
    <property type="entry name" value="thermosome_beta"/>
    <property type="match status" value="1"/>
</dbReference>
<dbReference type="GO" id="GO:0016887">
    <property type="term" value="F:ATP hydrolysis activity"/>
    <property type="evidence" value="ECO:0007669"/>
    <property type="project" value="InterPro"/>
</dbReference>
<dbReference type="InterPro" id="IPR017998">
    <property type="entry name" value="Chaperone_TCP-1"/>
</dbReference>
<dbReference type="GO" id="GO:0005524">
    <property type="term" value="F:ATP binding"/>
    <property type="evidence" value="ECO:0007669"/>
    <property type="project" value="UniProtKB-KW"/>
</dbReference>
<dbReference type="Gene3D" id="1.10.560.10">
    <property type="entry name" value="GroEL-like equatorial domain"/>
    <property type="match status" value="1"/>
</dbReference>
<dbReference type="InterPro" id="IPR054827">
    <property type="entry name" value="thermosome_alpha"/>
</dbReference>
<protein>
    <submittedName>
        <fullName evidence="5">Heat shock protein 60 family chaperone groel / thermosome subunit</fullName>
    </submittedName>
</protein>
<dbReference type="SUPFAM" id="SSF54849">
    <property type="entry name" value="GroEL-intermediate domain like"/>
    <property type="match status" value="1"/>
</dbReference>
<keyword evidence="3" id="KW-0067">ATP-binding</keyword>
<evidence type="ECO:0000256" key="2">
    <source>
        <dbReference type="ARBA" id="ARBA00022741"/>
    </source>
</evidence>
<dbReference type="GO" id="GO:0140662">
    <property type="term" value="F:ATP-dependent protein folding chaperone"/>
    <property type="evidence" value="ECO:0007669"/>
    <property type="project" value="InterPro"/>
</dbReference>
<dbReference type="GO" id="GO:0051082">
    <property type="term" value="F:unfolded protein binding"/>
    <property type="evidence" value="ECO:0007669"/>
    <property type="project" value="InterPro"/>
</dbReference>